<protein>
    <submittedName>
        <fullName evidence="9">MDR family MFS transporter</fullName>
    </submittedName>
</protein>
<comment type="subcellular location">
    <subcellularLocation>
        <location evidence="1">Cell membrane</location>
        <topology evidence="1">Multi-pass membrane protein</topology>
    </subcellularLocation>
</comment>
<dbReference type="PANTHER" id="PTHR23501">
    <property type="entry name" value="MAJOR FACILITATOR SUPERFAMILY"/>
    <property type="match status" value="1"/>
</dbReference>
<evidence type="ECO:0000259" key="8">
    <source>
        <dbReference type="PROSITE" id="PS50850"/>
    </source>
</evidence>
<keyword evidence="3" id="KW-1003">Cell membrane</keyword>
<dbReference type="EMBL" id="BAABHW010000001">
    <property type="protein sequence ID" value="GAA5065120.1"/>
    <property type="molecule type" value="Genomic_DNA"/>
</dbReference>
<feature type="transmembrane region" description="Helical" evidence="7">
    <location>
        <begin position="236"/>
        <end position="254"/>
    </location>
</feature>
<proteinExistence type="predicted"/>
<evidence type="ECO:0000256" key="2">
    <source>
        <dbReference type="ARBA" id="ARBA00022448"/>
    </source>
</evidence>
<feature type="transmembrane region" description="Helical" evidence="7">
    <location>
        <begin position="111"/>
        <end position="135"/>
    </location>
</feature>
<dbReference type="PRINTS" id="PR01036">
    <property type="entry name" value="TCRTETB"/>
</dbReference>
<feature type="transmembrane region" description="Helical" evidence="7">
    <location>
        <begin position="55"/>
        <end position="73"/>
    </location>
</feature>
<keyword evidence="10" id="KW-1185">Reference proteome</keyword>
<feature type="transmembrane region" description="Helical" evidence="7">
    <location>
        <begin position="470"/>
        <end position="490"/>
    </location>
</feature>
<evidence type="ECO:0000313" key="9">
    <source>
        <dbReference type="EMBL" id="GAA5065120.1"/>
    </source>
</evidence>
<feature type="transmembrane region" description="Helical" evidence="7">
    <location>
        <begin position="364"/>
        <end position="389"/>
    </location>
</feature>
<dbReference type="InterPro" id="IPR036259">
    <property type="entry name" value="MFS_trans_sf"/>
</dbReference>
<feature type="transmembrane region" description="Helical" evidence="7">
    <location>
        <begin position="172"/>
        <end position="195"/>
    </location>
</feature>
<evidence type="ECO:0000256" key="5">
    <source>
        <dbReference type="ARBA" id="ARBA00022989"/>
    </source>
</evidence>
<dbReference type="PROSITE" id="PS50850">
    <property type="entry name" value="MFS"/>
    <property type="match status" value="1"/>
</dbReference>
<dbReference type="InterPro" id="IPR011701">
    <property type="entry name" value="MFS"/>
</dbReference>
<feature type="domain" description="Major facilitator superfamily (MFS) profile" evidence="8">
    <location>
        <begin position="21"/>
        <end position="497"/>
    </location>
</feature>
<evidence type="ECO:0000256" key="1">
    <source>
        <dbReference type="ARBA" id="ARBA00004651"/>
    </source>
</evidence>
<feature type="transmembrane region" description="Helical" evidence="7">
    <location>
        <begin position="207"/>
        <end position="230"/>
    </location>
</feature>
<keyword evidence="5 7" id="KW-1133">Transmembrane helix</keyword>
<dbReference type="Gene3D" id="1.20.1720.10">
    <property type="entry name" value="Multidrug resistance protein D"/>
    <property type="match status" value="1"/>
</dbReference>
<evidence type="ECO:0000256" key="3">
    <source>
        <dbReference type="ARBA" id="ARBA00022475"/>
    </source>
</evidence>
<keyword evidence="6 7" id="KW-0472">Membrane</keyword>
<dbReference type="InterPro" id="IPR004638">
    <property type="entry name" value="EmrB-like"/>
</dbReference>
<reference evidence="10" key="1">
    <citation type="journal article" date="2019" name="Int. J. Syst. Evol. Microbiol.">
        <title>The Global Catalogue of Microorganisms (GCM) 10K type strain sequencing project: providing services to taxonomists for standard genome sequencing and annotation.</title>
        <authorList>
            <consortium name="The Broad Institute Genomics Platform"/>
            <consortium name="The Broad Institute Genome Sequencing Center for Infectious Disease"/>
            <person name="Wu L."/>
            <person name="Ma J."/>
        </authorList>
    </citation>
    <scope>NUCLEOTIDE SEQUENCE [LARGE SCALE GENOMIC DNA]</scope>
    <source>
        <strain evidence="10">JCM 18015</strain>
    </source>
</reference>
<feature type="transmembrane region" description="Helical" evidence="7">
    <location>
        <begin position="85"/>
        <end position="105"/>
    </location>
</feature>
<keyword evidence="4 7" id="KW-0812">Transmembrane</keyword>
<dbReference type="Proteomes" id="UP001499910">
    <property type="component" value="Unassembled WGS sequence"/>
</dbReference>
<dbReference type="Pfam" id="PF07690">
    <property type="entry name" value="MFS_1"/>
    <property type="match status" value="1"/>
</dbReference>
<sequence>MTSVPDLAPDDSAEDVTVRLILIAVAVTLLFASLGQTIVSPALPIITADLGGLEHLSWAITVYLLASTVGAPISGKLGDLYGRRIVMQGAIAVFVVGAVICGVAWNFGVLIAGRAIQGLGGGSLIVLSMAVVADVLPARERGKAQGVLGAAFGVSAAIGPLLGGALVETLSWHWIFFVNLPVGLAALLVLSRALPGPADSGKRHVDYAGGVLLAVLLSSAVMLSNLGGVLGWRDPATLALLVLAIGGLAGFILVEQRAAEPILPLQLFRNNTFLVVNGVGFMVGTAMFGTITFLPLFLQVAKGVSPTVSGLFILPMMLGLILASNAAGVVMSRTGRYKLMPTLSTALLALAMVYLATVTGQSPLWAIATALLFVGLGLGPVFSVGVAAIQNAVPVKMLGVGTASANMFRLIGGSIGTALFGALFAAGLARNLSGVLPEGAGAGLSSMSPAWVASLPEATRATVIAGVSQALHPVFIIAAVMAAVACLLSTRLEELPLSGKAAGR</sequence>
<dbReference type="Gene3D" id="1.20.1250.20">
    <property type="entry name" value="MFS general substrate transporter like domains"/>
    <property type="match status" value="1"/>
</dbReference>
<feature type="transmembrane region" description="Helical" evidence="7">
    <location>
        <begin position="274"/>
        <end position="298"/>
    </location>
</feature>
<dbReference type="NCBIfam" id="TIGR00711">
    <property type="entry name" value="efflux_EmrB"/>
    <property type="match status" value="1"/>
</dbReference>
<dbReference type="PANTHER" id="PTHR23501:SF197">
    <property type="entry name" value="COMD"/>
    <property type="match status" value="1"/>
</dbReference>
<dbReference type="CDD" id="cd17502">
    <property type="entry name" value="MFS_Azr1_MDR_like"/>
    <property type="match status" value="1"/>
</dbReference>
<evidence type="ECO:0000256" key="6">
    <source>
        <dbReference type="ARBA" id="ARBA00023136"/>
    </source>
</evidence>
<dbReference type="InterPro" id="IPR020846">
    <property type="entry name" value="MFS_dom"/>
</dbReference>
<feature type="transmembrane region" description="Helical" evidence="7">
    <location>
        <begin position="20"/>
        <end position="43"/>
    </location>
</feature>
<feature type="transmembrane region" description="Helical" evidence="7">
    <location>
        <begin position="339"/>
        <end position="358"/>
    </location>
</feature>
<keyword evidence="2" id="KW-0813">Transport</keyword>
<evidence type="ECO:0000313" key="10">
    <source>
        <dbReference type="Proteomes" id="UP001499910"/>
    </source>
</evidence>
<organism evidence="9 10">
    <name type="scientific">[Roseibacterium] beibuensis</name>
    <dbReference type="NCBI Taxonomy" id="1193142"/>
    <lineage>
        <taxon>Bacteria</taxon>
        <taxon>Pseudomonadati</taxon>
        <taxon>Pseudomonadota</taxon>
        <taxon>Alphaproteobacteria</taxon>
        <taxon>Rhodobacterales</taxon>
        <taxon>Roseobacteraceae</taxon>
        <taxon>Roseicyclus</taxon>
    </lineage>
</organism>
<dbReference type="SUPFAM" id="SSF103473">
    <property type="entry name" value="MFS general substrate transporter"/>
    <property type="match status" value="1"/>
</dbReference>
<accession>A0ABP9KXH3</accession>
<evidence type="ECO:0000256" key="7">
    <source>
        <dbReference type="SAM" id="Phobius"/>
    </source>
</evidence>
<gene>
    <name evidence="9" type="ORF">GCM10023209_02350</name>
</gene>
<feature type="transmembrane region" description="Helical" evidence="7">
    <location>
        <begin position="410"/>
        <end position="429"/>
    </location>
</feature>
<feature type="transmembrane region" description="Helical" evidence="7">
    <location>
        <begin position="310"/>
        <end position="332"/>
    </location>
</feature>
<feature type="transmembrane region" description="Helical" evidence="7">
    <location>
        <begin position="147"/>
        <end position="166"/>
    </location>
</feature>
<name>A0ABP9KXH3_9RHOB</name>
<comment type="caution">
    <text evidence="9">The sequence shown here is derived from an EMBL/GenBank/DDBJ whole genome shotgun (WGS) entry which is preliminary data.</text>
</comment>
<dbReference type="RefSeq" id="WP_259547134.1">
    <property type="nucleotide sequence ID" value="NZ_BAABHW010000001.1"/>
</dbReference>
<evidence type="ECO:0000256" key="4">
    <source>
        <dbReference type="ARBA" id="ARBA00022692"/>
    </source>
</evidence>